<name>A0A916UC58_9ACTN</name>
<dbReference type="Proteomes" id="UP000641514">
    <property type="component" value="Unassembled WGS sequence"/>
</dbReference>
<accession>A0A916UC58</accession>
<dbReference type="AlphaFoldDB" id="A0A916UC58"/>
<evidence type="ECO:0000313" key="2">
    <source>
        <dbReference type="EMBL" id="GGC68069.1"/>
    </source>
</evidence>
<comment type="caution">
    <text evidence="2">The sequence shown here is derived from an EMBL/GenBank/DDBJ whole genome shotgun (WGS) entry which is preliminary data.</text>
</comment>
<gene>
    <name evidence="2" type="ORF">GCM10011410_20980</name>
</gene>
<evidence type="ECO:0000259" key="1">
    <source>
        <dbReference type="Pfam" id="PF01243"/>
    </source>
</evidence>
<dbReference type="InterPro" id="IPR024029">
    <property type="entry name" value="Pyridox_Oxase_FMN-dep"/>
</dbReference>
<dbReference type="InterPro" id="IPR011576">
    <property type="entry name" value="Pyridox_Oxase_N"/>
</dbReference>
<dbReference type="PANTHER" id="PTHR42815">
    <property type="entry name" value="FAD-BINDING, PUTATIVE (AFU_ORTHOLOGUE AFUA_6G07600)-RELATED"/>
    <property type="match status" value="1"/>
</dbReference>
<proteinExistence type="predicted"/>
<evidence type="ECO:0000313" key="3">
    <source>
        <dbReference type="Proteomes" id="UP000641514"/>
    </source>
</evidence>
<dbReference type="PANTHER" id="PTHR42815:SF2">
    <property type="entry name" value="FAD-BINDING, PUTATIVE (AFU_ORTHOLOGUE AFUA_6G07600)-RELATED"/>
    <property type="match status" value="1"/>
</dbReference>
<dbReference type="RefSeq" id="WP_188674168.1">
    <property type="nucleotide sequence ID" value="NZ_BMJH01000002.1"/>
</dbReference>
<dbReference type="NCBIfam" id="TIGR04025">
    <property type="entry name" value="PPOX_FMN_DR2398"/>
    <property type="match status" value="1"/>
</dbReference>
<dbReference type="Gene3D" id="2.30.110.10">
    <property type="entry name" value="Electron Transport, Fmn-binding Protein, Chain A"/>
    <property type="match status" value="1"/>
</dbReference>
<dbReference type="EMBL" id="BMJH01000002">
    <property type="protein sequence ID" value="GGC68069.1"/>
    <property type="molecule type" value="Genomic_DNA"/>
</dbReference>
<dbReference type="SUPFAM" id="SSF50475">
    <property type="entry name" value="FMN-binding split barrel"/>
    <property type="match status" value="1"/>
</dbReference>
<protein>
    <submittedName>
        <fullName evidence="2">Phosphohydrolase</fullName>
    </submittedName>
</protein>
<dbReference type="Pfam" id="PF01243">
    <property type="entry name" value="PNPOx_N"/>
    <property type="match status" value="1"/>
</dbReference>
<sequence>MEHQLTDPEDLRKLLGDVAPQVLTKERTTLHQRDREWLAQSPFCVVATSDKHGNCDASPKGDAPGLIHVLDDQTIVLPERPGNRRGDGYFNILSNPHVGILSLIPGRGDTLRINGRAELISDAPYFDDLIVRGNRPLLAVKVSIDTIFFHCAKAFLRSHLWDPSTWSDGEDMHPGLEKYLY</sequence>
<reference evidence="2" key="2">
    <citation type="submission" date="2020-09" db="EMBL/GenBank/DDBJ databases">
        <authorList>
            <person name="Sun Q."/>
            <person name="Zhou Y."/>
        </authorList>
    </citation>
    <scope>NUCLEOTIDE SEQUENCE</scope>
    <source>
        <strain evidence="2">CGMCC 1.15478</strain>
    </source>
</reference>
<keyword evidence="3" id="KW-1185">Reference proteome</keyword>
<feature type="domain" description="Pyridoxamine 5'-phosphate oxidase N-terminal" evidence="1">
    <location>
        <begin position="32"/>
        <end position="151"/>
    </location>
</feature>
<organism evidence="2 3">
    <name type="scientific">Hoyosella rhizosphaerae</name>
    <dbReference type="NCBI Taxonomy" id="1755582"/>
    <lineage>
        <taxon>Bacteria</taxon>
        <taxon>Bacillati</taxon>
        <taxon>Actinomycetota</taxon>
        <taxon>Actinomycetes</taxon>
        <taxon>Mycobacteriales</taxon>
        <taxon>Hoyosellaceae</taxon>
        <taxon>Hoyosella</taxon>
    </lineage>
</organism>
<reference evidence="2" key="1">
    <citation type="journal article" date="2014" name="Int. J. Syst. Evol. Microbiol.">
        <title>Complete genome sequence of Corynebacterium casei LMG S-19264T (=DSM 44701T), isolated from a smear-ripened cheese.</title>
        <authorList>
            <consortium name="US DOE Joint Genome Institute (JGI-PGF)"/>
            <person name="Walter F."/>
            <person name="Albersmeier A."/>
            <person name="Kalinowski J."/>
            <person name="Ruckert C."/>
        </authorList>
    </citation>
    <scope>NUCLEOTIDE SEQUENCE</scope>
    <source>
        <strain evidence="2">CGMCC 1.15478</strain>
    </source>
</reference>
<dbReference type="InterPro" id="IPR012349">
    <property type="entry name" value="Split_barrel_FMN-bd"/>
</dbReference>